<dbReference type="InterPro" id="IPR004841">
    <property type="entry name" value="AA-permease/SLC12A_dom"/>
</dbReference>
<evidence type="ECO:0000256" key="5">
    <source>
        <dbReference type="ARBA" id="ARBA00022989"/>
    </source>
</evidence>
<feature type="transmembrane region" description="Helical" evidence="8">
    <location>
        <begin position="416"/>
        <end position="440"/>
    </location>
</feature>
<dbReference type="GO" id="GO:0016020">
    <property type="term" value="C:membrane"/>
    <property type="evidence" value="ECO:0007669"/>
    <property type="project" value="UniProtKB-SubCell"/>
</dbReference>
<dbReference type="PIRSF" id="PIRSF006060">
    <property type="entry name" value="AA_transporter"/>
    <property type="match status" value="1"/>
</dbReference>
<feature type="domain" description="Amino acid permease/ SLC12A" evidence="9">
    <location>
        <begin position="47"/>
        <end position="120"/>
    </location>
</feature>
<dbReference type="AlphaFoldDB" id="S3BPM8"/>
<dbReference type="PANTHER" id="PTHR43341">
    <property type="entry name" value="AMINO ACID PERMEASE"/>
    <property type="match status" value="1"/>
</dbReference>
<dbReference type="PANTHER" id="PTHR43341:SF1">
    <property type="entry name" value="GENERAL AMINO-ACID PERMEASE GAP1"/>
    <property type="match status" value="1"/>
</dbReference>
<dbReference type="VEuPathDB" id="FungiDB:F503_03927"/>
<gene>
    <name evidence="10" type="ORF">F503_03927</name>
</gene>
<feature type="transmembrane region" description="Helical" evidence="8">
    <location>
        <begin position="344"/>
        <end position="361"/>
    </location>
</feature>
<evidence type="ECO:0000256" key="4">
    <source>
        <dbReference type="ARBA" id="ARBA00022970"/>
    </source>
</evidence>
<feature type="transmembrane region" description="Helical" evidence="8">
    <location>
        <begin position="245"/>
        <end position="264"/>
    </location>
</feature>
<reference evidence="10 11" key="1">
    <citation type="journal article" date="2013" name="BMC Genomics">
        <title>The genome and transcriptome of the pine saprophyte Ophiostoma piceae, and a comparison with the bark beetle-associated pine pathogen Grosmannia clavigera.</title>
        <authorList>
            <person name="Haridas S."/>
            <person name="Wang Y."/>
            <person name="Lim L."/>
            <person name="Massoumi Alamouti S."/>
            <person name="Jackman S."/>
            <person name="Docking R."/>
            <person name="Robertson G."/>
            <person name="Birol I."/>
            <person name="Bohlmann J."/>
            <person name="Breuil C."/>
        </authorList>
    </citation>
    <scope>NUCLEOTIDE SEQUENCE [LARGE SCALE GENOMIC DNA]</scope>
    <source>
        <strain evidence="10 11">UAMH 11346</strain>
    </source>
</reference>
<dbReference type="EMBL" id="KE148180">
    <property type="protein sequence ID" value="EPE02342.1"/>
    <property type="molecule type" value="Genomic_DNA"/>
</dbReference>
<dbReference type="STRING" id="1262450.S3BPM8"/>
<feature type="domain" description="Amino acid permease/ SLC12A" evidence="9">
    <location>
        <begin position="121"/>
        <end position="480"/>
    </location>
</feature>
<keyword evidence="2" id="KW-0813">Transport</keyword>
<evidence type="ECO:0000256" key="2">
    <source>
        <dbReference type="ARBA" id="ARBA00022448"/>
    </source>
</evidence>
<dbReference type="InterPro" id="IPR004840">
    <property type="entry name" value="Amino_acid_permease_CS"/>
</dbReference>
<feature type="transmembrane region" description="Helical" evidence="8">
    <location>
        <begin position="204"/>
        <end position="224"/>
    </location>
</feature>
<feature type="transmembrane region" description="Helical" evidence="8">
    <location>
        <begin position="75"/>
        <end position="96"/>
    </location>
</feature>
<dbReference type="Proteomes" id="UP000016923">
    <property type="component" value="Unassembled WGS sequence"/>
</dbReference>
<proteinExistence type="predicted"/>
<evidence type="ECO:0000256" key="1">
    <source>
        <dbReference type="ARBA" id="ARBA00004141"/>
    </source>
</evidence>
<dbReference type="HOGENOM" id="CLU_007946_12_0_1"/>
<protein>
    <submittedName>
        <fullName evidence="10">Amino-acid permease inda1</fullName>
    </submittedName>
</protein>
<feature type="transmembrane region" description="Helical" evidence="8">
    <location>
        <begin position="299"/>
        <end position="323"/>
    </location>
</feature>
<dbReference type="Gene3D" id="1.20.1740.10">
    <property type="entry name" value="Amino acid/polyamine transporter I"/>
    <property type="match status" value="1"/>
</dbReference>
<feature type="transmembrane region" description="Helical" evidence="8">
    <location>
        <begin position="373"/>
        <end position="395"/>
    </location>
</feature>
<keyword evidence="11" id="KW-1185">Reference proteome</keyword>
<keyword evidence="3 8" id="KW-0812">Transmembrane</keyword>
<dbReference type="eggNOG" id="KOG1286">
    <property type="taxonomic scope" value="Eukaryota"/>
</dbReference>
<feature type="region of interest" description="Disordered" evidence="7">
    <location>
        <begin position="1"/>
        <end position="31"/>
    </location>
</feature>
<feature type="transmembrane region" description="Helical" evidence="8">
    <location>
        <begin position="132"/>
        <end position="151"/>
    </location>
</feature>
<sequence length="517" mass="56295">MSDASKTSPEPEKSPSVHSGSPRILDEENIGTTMETSDLHRDLRSRHMQMIAIGGAIGAGLFVGSGGALHSGGPAALVLGYMIIGVMVLMTNFALAEMAVLYPVHGAFFTYMVRWIDPSCITIQFWTTSINMGVWVAVFMVFLVFIQFFGVRGYGEVEFVLSIIKILACVGFIILGVVINCGGVGDRGYIGAKYWHDPGAFTNFTGFCSVFVVAAFAFSGTELVGLAAAETANPRKSIPTASKQVFMRVGIFYILNLFILGLILPSNDDRLLGSSGANTKASPFVLAIQDANIKVLPSIFNAVIMISVISVANACTFGSTRTLQAMAERGMAPKFLSYIDKKGRPLFCILLQVCFGFLAFIGESGEYGTVFTWLLALSGLSALMVWASICLAHIRMRAGWKAQGLPMHRIPWQTPFGVWGSYLGLGLNIIALIATFYSALYPSADATPSAEAFFETYLAAPIALALYFGWKIYSRNWTMFIAAKDMDLQTGVNMLEEDFQEEKDTRSLPKKVLDFLF</sequence>
<evidence type="ECO:0000256" key="6">
    <source>
        <dbReference type="ARBA" id="ARBA00023136"/>
    </source>
</evidence>
<dbReference type="Pfam" id="PF00324">
    <property type="entry name" value="AA_permease"/>
    <property type="match status" value="2"/>
</dbReference>
<feature type="transmembrane region" description="Helical" evidence="8">
    <location>
        <begin position="452"/>
        <end position="470"/>
    </location>
</feature>
<keyword evidence="6 8" id="KW-0472">Membrane</keyword>
<evidence type="ECO:0000256" key="7">
    <source>
        <dbReference type="SAM" id="MobiDB-lite"/>
    </source>
</evidence>
<evidence type="ECO:0000313" key="10">
    <source>
        <dbReference type="EMBL" id="EPE02342.1"/>
    </source>
</evidence>
<dbReference type="PROSITE" id="PS00218">
    <property type="entry name" value="AMINO_ACID_PERMEASE_1"/>
    <property type="match status" value="1"/>
</dbReference>
<evidence type="ECO:0000256" key="8">
    <source>
        <dbReference type="SAM" id="Phobius"/>
    </source>
</evidence>
<name>S3BPM8_OPHP1</name>
<accession>S3BPM8</accession>
<evidence type="ECO:0000313" key="11">
    <source>
        <dbReference type="Proteomes" id="UP000016923"/>
    </source>
</evidence>
<evidence type="ECO:0000259" key="9">
    <source>
        <dbReference type="Pfam" id="PF00324"/>
    </source>
</evidence>
<comment type="subcellular location">
    <subcellularLocation>
        <location evidence="1">Membrane</location>
        <topology evidence="1">Multi-pass membrane protein</topology>
    </subcellularLocation>
</comment>
<feature type="transmembrane region" description="Helical" evidence="8">
    <location>
        <begin position="163"/>
        <end position="184"/>
    </location>
</feature>
<feature type="transmembrane region" description="Helical" evidence="8">
    <location>
        <begin position="50"/>
        <end position="69"/>
    </location>
</feature>
<evidence type="ECO:0000256" key="3">
    <source>
        <dbReference type="ARBA" id="ARBA00022692"/>
    </source>
</evidence>
<dbReference type="OMA" id="YACKVQG"/>
<dbReference type="OrthoDB" id="3900342at2759"/>
<keyword evidence="4" id="KW-0029">Amino-acid transport</keyword>
<organism evidence="10 11">
    <name type="scientific">Ophiostoma piceae (strain UAMH 11346)</name>
    <name type="common">Sap stain fungus</name>
    <dbReference type="NCBI Taxonomy" id="1262450"/>
    <lineage>
        <taxon>Eukaryota</taxon>
        <taxon>Fungi</taxon>
        <taxon>Dikarya</taxon>
        <taxon>Ascomycota</taxon>
        <taxon>Pezizomycotina</taxon>
        <taxon>Sordariomycetes</taxon>
        <taxon>Sordariomycetidae</taxon>
        <taxon>Ophiostomatales</taxon>
        <taxon>Ophiostomataceae</taxon>
        <taxon>Ophiostoma</taxon>
    </lineage>
</organism>
<dbReference type="GO" id="GO:0015171">
    <property type="term" value="F:amino acid transmembrane transporter activity"/>
    <property type="evidence" value="ECO:0007669"/>
    <property type="project" value="TreeGrafter"/>
</dbReference>
<dbReference type="InterPro" id="IPR050524">
    <property type="entry name" value="APC_YAT"/>
</dbReference>
<keyword evidence="5 8" id="KW-1133">Transmembrane helix</keyword>